<protein>
    <submittedName>
        <fullName evidence="1">Uncharacterized protein</fullName>
    </submittedName>
</protein>
<proteinExistence type="predicted"/>
<reference evidence="1" key="1">
    <citation type="submission" date="2015-04" db="EMBL/GenBank/DDBJ databases">
        <title>The genome sequence of the plant pathogenic Rhizarian Plasmodiophora brassicae reveals insights in its biotrophic life cycle and the origin of chitin synthesis.</title>
        <authorList>
            <person name="Schwelm A."/>
            <person name="Fogelqvist J."/>
            <person name="Knaust A."/>
            <person name="Julke S."/>
            <person name="Lilja T."/>
            <person name="Dhandapani V."/>
            <person name="Bonilla-Rosso G."/>
            <person name="Karlsson M."/>
            <person name="Shevchenko A."/>
            <person name="Choi S.R."/>
            <person name="Kim H.G."/>
            <person name="Park J.Y."/>
            <person name="Lim Y.P."/>
            <person name="Ludwig-Muller J."/>
            <person name="Dixelius C."/>
        </authorList>
    </citation>
    <scope>NUCLEOTIDE SEQUENCE</scope>
    <source>
        <tissue evidence="1">Potato root galls</tissue>
    </source>
</reference>
<sequence>TFYHDCCSINVIANTLFPQFINEIVTKPTTLDFVQRQNVFKIEMGVMEQFLTGKFSSDRKLSELSRRLQLPEPLDLPPILVNALLNKFKELLKERLSLQNFDQTAP</sequence>
<evidence type="ECO:0000313" key="1">
    <source>
        <dbReference type="EMBL" id="CRZ02602.1"/>
    </source>
</evidence>
<accession>A0A0H5QLY2</accession>
<organism evidence="1">
    <name type="scientific">Spongospora subterranea</name>
    <dbReference type="NCBI Taxonomy" id="70186"/>
    <lineage>
        <taxon>Eukaryota</taxon>
        <taxon>Sar</taxon>
        <taxon>Rhizaria</taxon>
        <taxon>Endomyxa</taxon>
        <taxon>Phytomyxea</taxon>
        <taxon>Plasmodiophorida</taxon>
        <taxon>Plasmodiophoridae</taxon>
        <taxon>Spongospora</taxon>
    </lineage>
</organism>
<dbReference type="EMBL" id="HACM01002160">
    <property type="protein sequence ID" value="CRZ02602.1"/>
    <property type="molecule type" value="Transcribed_RNA"/>
</dbReference>
<name>A0A0H5QLY2_9EUKA</name>
<dbReference type="AlphaFoldDB" id="A0A0H5QLY2"/>
<feature type="non-terminal residue" evidence="1">
    <location>
        <position position="1"/>
    </location>
</feature>